<dbReference type="Gene3D" id="3.30.700.20">
    <property type="entry name" value="Hypothetical protein ph0010, domain 1"/>
    <property type="match status" value="1"/>
</dbReference>
<feature type="domain" description="AMMECR1" evidence="1">
    <location>
        <begin position="1"/>
        <end position="187"/>
    </location>
</feature>
<dbReference type="PANTHER" id="PTHR13016">
    <property type="entry name" value="AMMECR1 HOMOLOG"/>
    <property type="match status" value="1"/>
</dbReference>
<dbReference type="EMBL" id="PFJR01000035">
    <property type="protein sequence ID" value="PIX88197.1"/>
    <property type="molecule type" value="Genomic_DNA"/>
</dbReference>
<accession>A0A2M7MEZ9</accession>
<protein>
    <submittedName>
        <fullName evidence="2">AMMECR1 domain-containing protein</fullName>
    </submittedName>
</protein>
<dbReference type="SUPFAM" id="SSF143447">
    <property type="entry name" value="AMMECR1-like"/>
    <property type="match status" value="1"/>
</dbReference>
<name>A0A2M7MEZ9_9BACT</name>
<reference evidence="3" key="1">
    <citation type="submission" date="2017-09" db="EMBL/GenBank/DDBJ databases">
        <title>Depth-based differentiation of microbial function through sediment-hosted aquifers and enrichment of novel symbionts in the deep terrestrial subsurface.</title>
        <authorList>
            <person name="Probst A.J."/>
            <person name="Ladd B."/>
            <person name="Jarett J.K."/>
            <person name="Geller-Mcgrath D.E."/>
            <person name="Sieber C.M.K."/>
            <person name="Emerson J.B."/>
            <person name="Anantharaman K."/>
            <person name="Thomas B.C."/>
            <person name="Malmstrom R."/>
            <person name="Stieglmeier M."/>
            <person name="Klingl A."/>
            <person name="Woyke T."/>
            <person name="Ryan C.M."/>
            <person name="Banfield J.F."/>
        </authorList>
    </citation>
    <scope>NUCLEOTIDE SEQUENCE [LARGE SCALE GENOMIC DNA]</scope>
</reference>
<comment type="caution">
    <text evidence="2">The sequence shown here is derived from an EMBL/GenBank/DDBJ whole genome shotgun (WGS) entry which is preliminary data.</text>
</comment>
<dbReference type="AlphaFoldDB" id="A0A2M7MEZ9"/>
<dbReference type="Pfam" id="PF01871">
    <property type="entry name" value="AMMECR1"/>
    <property type="match status" value="1"/>
</dbReference>
<dbReference type="InterPro" id="IPR036071">
    <property type="entry name" value="AMMECR1_dom_sf"/>
</dbReference>
<evidence type="ECO:0000313" key="2">
    <source>
        <dbReference type="EMBL" id="PIX88197.1"/>
    </source>
</evidence>
<dbReference type="PANTHER" id="PTHR13016:SF0">
    <property type="entry name" value="AMME SYNDROME CANDIDATE GENE 1 PROTEIN"/>
    <property type="match status" value="1"/>
</dbReference>
<dbReference type="InterPro" id="IPR023473">
    <property type="entry name" value="AMMECR1"/>
</dbReference>
<evidence type="ECO:0000259" key="1">
    <source>
        <dbReference type="PROSITE" id="PS51112"/>
    </source>
</evidence>
<dbReference type="Proteomes" id="UP000230064">
    <property type="component" value="Unassembled WGS sequence"/>
</dbReference>
<dbReference type="InterPro" id="IPR027485">
    <property type="entry name" value="AMMECR1_N"/>
</dbReference>
<gene>
    <name evidence="2" type="ORF">COZ30_01495</name>
</gene>
<sequence>MNPLVLLAKSAVENYIKEKKIIPLPNDLPEEFLTRKAGTFVTIMKDGELRGCIGTYLPLRENIAEEIIHNAIAAATEDYRFGSVREEELPYFSYTVYILNEPELVKGLKELNPKKYGIIVKTMPITSPDGTDVVFNGHFVAKTGLLLPDLDGVDTIEKQISITCQKGGIDPVREKILIYKFTVEKFQ</sequence>
<evidence type="ECO:0000313" key="3">
    <source>
        <dbReference type="Proteomes" id="UP000230064"/>
    </source>
</evidence>
<dbReference type="PROSITE" id="PS51112">
    <property type="entry name" value="AMMECR1"/>
    <property type="match status" value="1"/>
</dbReference>
<dbReference type="InterPro" id="IPR002733">
    <property type="entry name" value="AMMECR1_domain"/>
</dbReference>
<organism evidence="2 3">
    <name type="scientific">Candidatus Nealsonbacteria bacterium CG_4_10_14_3_um_filter_36_16</name>
    <dbReference type="NCBI Taxonomy" id="1974685"/>
    <lineage>
        <taxon>Bacteria</taxon>
        <taxon>Candidatus Nealsoniibacteriota</taxon>
    </lineage>
</organism>
<proteinExistence type="predicted"/>